<dbReference type="Pfam" id="PF14879">
    <property type="entry name" value="DUF4489"/>
    <property type="match status" value="1"/>
</dbReference>
<protein>
    <submittedName>
        <fullName evidence="1">Uncharacterized protein DUF4489</fullName>
    </submittedName>
</protein>
<proteinExistence type="predicted"/>
<evidence type="ECO:0000313" key="1">
    <source>
        <dbReference type="EMBL" id="PJJ28499.1"/>
    </source>
</evidence>
<accession>A0A2M8Z4X4</accession>
<sequence length="199" mass="22537">MYNRLFSMSCRPIFPYRNTPNRNMQLPQPIQPKILNHSQCIQNVQECSCNSPPANQALIKCSAKGGIILPEHSEKNATYNVASLNIDTFSYRNFSIHFNFSCNILTTSARMHLRFQLFKQGNDLMALTPVSSSLVYSRNEDSRETNTFSFIAYDQDSMSCRCCNYSVYVEIMGFDTIGTIMITNPILIASIIENNSGIV</sequence>
<dbReference type="Proteomes" id="UP000231092">
    <property type="component" value="Unassembled WGS sequence"/>
</dbReference>
<dbReference type="InterPro" id="IPR027972">
    <property type="entry name" value="DUF4489"/>
</dbReference>
<dbReference type="AlphaFoldDB" id="A0A2M8Z4X4"/>
<name>A0A2M8Z4X4_9FIRM</name>
<dbReference type="EMBL" id="PGET01000001">
    <property type="protein sequence ID" value="PJJ28499.1"/>
    <property type="molecule type" value="Genomic_DNA"/>
</dbReference>
<reference evidence="1 2" key="1">
    <citation type="submission" date="2017-11" db="EMBL/GenBank/DDBJ databases">
        <title>Understudied soil microbes with underappreciated capabilities: Untangling the Clostridium saccharolyticum group.</title>
        <authorList>
            <person name="Leschine S."/>
        </authorList>
    </citation>
    <scope>NUCLEOTIDE SEQUENCE [LARGE SCALE GENOMIC DNA]</scope>
    <source>
        <strain evidence="1 2">18A</strain>
    </source>
</reference>
<gene>
    <name evidence="1" type="ORF">H171_2006</name>
</gene>
<comment type="caution">
    <text evidence="1">The sequence shown here is derived from an EMBL/GenBank/DDBJ whole genome shotgun (WGS) entry which is preliminary data.</text>
</comment>
<evidence type="ECO:0000313" key="2">
    <source>
        <dbReference type="Proteomes" id="UP000231092"/>
    </source>
</evidence>
<organism evidence="1 2">
    <name type="scientific">[Clostridium] celerecrescens 18A</name>
    <dbReference type="NCBI Taxonomy" id="1286362"/>
    <lineage>
        <taxon>Bacteria</taxon>
        <taxon>Bacillati</taxon>
        <taxon>Bacillota</taxon>
        <taxon>Clostridia</taxon>
        <taxon>Lachnospirales</taxon>
        <taxon>Lachnospiraceae</taxon>
        <taxon>Lacrimispora</taxon>
    </lineage>
</organism>
<dbReference type="OrthoDB" id="2034215at2"/>